<dbReference type="InterPro" id="IPR011757">
    <property type="entry name" value="Lytic_transglycosylase_MltB"/>
</dbReference>
<gene>
    <name evidence="4" type="ORF">SAMN04487957_105207</name>
</gene>
<dbReference type="CDD" id="cd13399">
    <property type="entry name" value="Slt35-like"/>
    <property type="match status" value="1"/>
</dbReference>
<dbReference type="Gene3D" id="1.10.530.10">
    <property type="match status" value="1"/>
</dbReference>
<evidence type="ECO:0000313" key="5">
    <source>
        <dbReference type="Proteomes" id="UP000199075"/>
    </source>
</evidence>
<evidence type="ECO:0000256" key="1">
    <source>
        <dbReference type="PIRSR" id="PIRSR611757-1"/>
    </source>
</evidence>
<keyword evidence="2" id="KW-0732">Signal</keyword>
<dbReference type="FunFam" id="1.10.8.350:FF:000001">
    <property type="entry name" value="Lytic murein transglycosylase B"/>
    <property type="match status" value="1"/>
</dbReference>
<dbReference type="InterPro" id="IPR023346">
    <property type="entry name" value="Lysozyme-like_dom_sf"/>
</dbReference>
<evidence type="ECO:0000313" key="4">
    <source>
        <dbReference type="EMBL" id="SDO33254.1"/>
    </source>
</evidence>
<dbReference type="InterPro" id="IPR031304">
    <property type="entry name" value="SLT_2"/>
</dbReference>
<keyword evidence="5" id="KW-1185">Reference proteome</keyword>
<accession>A0A1H0IP30</accession>
<sequence>MTPSCIQGRKGRPQGTKGRLAAVACVGLLAASPLAAQEFAPERHAGARALAGELASQGLDRAWLDEALGQARYRQEVLDAMSGAAERRLRWDEYRAIFLDAERIHAGVAFLATHADAFARAEAEHGVPEAIIAAILGVETRYGQITGRHRVLDSLATLAFHHPRRGDFFRRELGAFLEIAHEQEVPADEPLGSYAGAMGYPQFIPTSYRAYAVDFDDDGLRDLWSNPVDAIGSVANYFAEHGWRAGEPIVRAAEGPSTPPAGIDFNRAARPPATPAGALRDAGIAVPEAIDDAHRLLPVAVEEGEGNWRYRLGEHNFYVITRYNHSHLYAMAVIELAEAIAAARELEAHWLEAVDADGDEETRP</sequence>
<dbReference type="RefSeq" id="WP_089678600.1">
    <property type="nucleotide sequence ID" value="NZ_FNIV01000005.1"/>
</dbReference>
<proteinExistence type="predicted"/>
<protein>
    <submittedName>
        <fullName evidence="4">Membrane-bound lytic murein transglycosylase B</fullName>
    </submittedName>
</protein>
<evidence type="ECO:0000256" key="2">
    <source>
        <dbReference type="SAM" id="SignalP"/>
    </source>
</evidence>
<dbReference type="STRING" id="419597.SAMN04487957_105207"/>
<dbReference type="Pfam" id="PF13406">
    <property type="entry name" value="SLT_2"/>
    <property type="match status" value="1"/>
</dbReference>
<reference evidence="5" key="1">
    <citation type="submission" date="2016-10" db="EMBL/GenBank/DDBJ databases">
        <authorList>
            <person name="Varghese N."/>
            <person name="Submissions S."/>
        </authorList>
    </citation>
    <scope>NUCLEOTIDE SEQUENCE [LARGE SCALE GENOMIC DNA]</scope>
    <source>
        <strain evidence="5">CGMCC 1.6444</strain>
    </source>
</reference>
<dbReference type="SUPFAM" id="SSF53955">
    <property type="entry name" value="Lysozyme-like"/>
    <property type="match status" value="1"/>
</dbReference>
<dbReference type="InterPro" id="IPR043426">
    <property type="entry name" value="MltB-like"/>
</dbReference>
<dbReference type="NCBIfam" id="TIGR02282">
    <property type="entry name" value="MltB"/>
    <property type="match status" value="1"/>
</dbReference>
<dbReference type="GO" id="GO:0009253">
    <property type="term" value="P:peptidoglycan catabolic process"/>
    <property type="evidence" value="ECO:0007669"/>
    <property type="project" value="TreeGrafter"/>
</dbReference>
<dbReference type="PANTHER" id="PTHR30163">
    <property type="entry name" value="MEMBRANE-BOUND LYTIC MUREIN TRANSGLYCOSYLASE B"/>
    <property type="match status" value="1"/>
</dbReference>
<feature type="signal peptide" evidence="2">
    <location>
        <begin position="1"/>
        <end position="35"/>
    </location>
</feature>
<feature type="domain" description="Transglycosylase SLT" evidence="3">
    <location>
        <begin position="47"/>
        <end position="338"/>
    </location>
</feature>
<dbReference type="Gene3D" id="1.10.8.350">
    <property type="entry name" value="Bacterial muramidase"/>
    <property type="match status" value="1"/>
</dbReference>
<organism evidence="4 5">
    <name type="scientific">Halomonas shengliensis</name>
    <dbReference type="NCBI Taxonomy" id="419597"/>
    <lineage>
        <taxon>Bacteria</taxon>
        <taxon>Pseudomonadati</taxon>
        <taxon>Pseudomonadota</taxon>
        <taxon>Gammaproteobacteria</taxon>
        <taxon>Oceanospirillales</taxon>
        <taxon>Halomonadaceae</taxon>
        <taxon>Halomonas</taxon>
    </lineage>
</organism>
<dbReference type="GO" id="GO:0008933">
    <property type="term" value="F:peptidoglycan lytic transglycosylase activity"/>
    <property type="evidence" value="ECO:0007669"/>
    <property type="project" value="TreeGrafter"/>
</dbReference>
<dbReference type="Proteomes" id="UP000199075">
    <property type="component" value="Unassembled WGS sequence"/>
</dbReference>
<dbReference type="AlphaFoldDB" id="A0A1H0IP30"/>
<dbReference type="OrthoDB" id="9772911at2"/>
<dbReference type="PANTHER" id="PTHR30163:SF9">
    <property type="entry name" value="MEMBRANE-BOUND LYTIC MUREIN TRANSGLYCOSYLASE B"/>
    <property type="match status" value="1"/>
</dbReference>
<dbReference type="EMBL" id="FNIV01000005">
    <property type="protein sequence ID" value="SDO33254.1"/>
    <property type="molecule type" value="Genomic_DNA"/>
</dbReference>
<feature type="chain" id="PRO_5011563843" evidence="2">
    <location>
        <begin position="36"/>
        <end position="364"/>
    </location>
</feature>
<feature type="active site" evidence="1">
    <location>
        <position position="139"/>
    </location>
</feature>
<name>A0A1H0IP30_9GAMM</name>
<evidence type="ECO:0000259" key="3">
    <source>
        <dbReference type="Pfam" id="PF13406"/>
    </source>
</evidence>